<evidence type="ECO:0000256" key="3">
    <source>
        <dbReference type="ARBA" id="ARBA00022448"/>
    </source>
</evidence>
<feature type="domain" description="ABC transporter" evidence="9">
    <location>
        <begin position="4"/>
        <end position="250"/>
    </location>
</feature>
<organism evidence="10 11">
    <name type="scientific">Actinoplanes digitatis</name>
    <dbReference type="NCBI Taxonomy" id="1868"/>
    <lineage>
        <taxon>Bacteria</taxon>
        <taxon>Bacillati</taxon>
        <taxon>Actinomycetota</taxon>
        <taxon>Actinomycetes</taxon>
        <taxon>Micromonosporales</taxon>
        <taxon>Micromonosporaceae</taxon>
        <taxon>Actinoplanes</taxon>
    </lineage>
</organism>
<dbReference type="PROSITE" id="PS00211">
    <property type="entry name" value="ABC_TRANSPORTER_1"/>
    <property type="match status" value="2"/>
</dbReference>
<evidence type="ECO:0000313" key="10">
    <source>
        <dbReference type="EMBL" id="MBB4764973.1"/>
    </source>
</evidence>
<name>A0A7W7I2C0_9ACTN</name>
<dbReference type="Pfam" id="PF08352">
    <property type="entry name" value="oligo_HPY"/>
    <property type="match status" value="2"/>
</dbReference>
<dbReference type="PANTHER" id="PTHR43297">
    <property type="entry name" value="OLIGOPEPTIDE TRANSPORT ATP-BINDING PROTEIN APPD"/>
    <property type="match status" value="1"/>
</dbReference>
<dbReference type="Proteomes" id="UP000578112">
    <property type="component" value="Unassembled WGS sequence"/>
</dbReference>
<gene>
    <name evidence="10" type="ORF">BJ971_005529</name>
</gene>
<keyword evidence="11" id="KW-1185">Reference proteome</keyword>
<keyword evidence="3" id="KW-0813">Transport</keyword>
<dbReference type="NCBIfam" id="TIGR01727">
    <property type="entry name" value="oligo_HPY"/>
    <property type="match status" value="1"/>
</dbReference>
<dbReference type="PROSITE" id="PS50893">
    <property type="entry name" value="ABC_TRANSPORTER_2"/>
    <property type="match status" value="2"/>
</dbReference>
<evidence type="ECO:0000256" key="1">
    <source>
        <dbReference type="ARBA" id="ARBA00004202"/>
    </source>
</evidence>
<sequence>MTALEISDLEVTYPGDPPVQAVRGLSLRVRSGEVVGLAGESGCGKSTVAHAVLRLLPAQVRVSGQVRLDGENLLAMHWGRLRAVRWAGASIVFQGVRRSLNPVHRVRTQLAEPMRLHDRLGRREAAARAAHLLDRVGLGAELGNRFPHQLSGGQQQRVMIAMALACAPRLVVADEATSAVDAVTRGHLLGLLTDLVRDERAALLLIGHDLPALAANCDRLAVMYAGRVVEDGPARAVTLAPRHPYARALLMAAGPAGDPRTRRQPRPLAGDPPDPARPLPGCAFQPRCAAVAPDCAHGPIPLRPDGDRDVACLHPMEPAAEVRVAKPAAVEPPVATPGGAPLLSIRDLTVRLGGRRGVRAVQEVALDVAAGEIVALVGESGAGKSTLARSIVGLCRPEAGVITVGGRPMPRTERELRRLRREVQYLPQDPGGALHPGHTVEQAVTEGLRIRGHRRRDAVGPAVAAMTRMGLRPPERFLPCRPGELSGGQQARVALAAAIAVGPRILVADEPSAALDVTVRAEILALLLDLRTTTGMSVLLVTHDLAAAWQIADRIAVMRHGRLVETGPVERVFAGPDHPYTRMLLDQVGSAADGALPTGHAAG</sequence>
<dbReference type="GO" id="GO:0016887">
    <property type="term" value="F:ATP hydrolysis activity"/>
    <property type="evidence" value="ECO:0007669"/>
    <property type="project" value="InterPro"/>
</dbReference>
<dbReference type="EMBL" id="JACHNH010000001">
    <property type="protein sequence ID" value="MBB4764973.1"/>
    <property type="molecule type" value="Genomic_DNA"/>
</dbReference>
<dbReference type="GO" id="GO:0005524">
    <property type="term" value="F:ATP binding"/>
    <property type="evidence" value="ECO:0007669"/>
    <property type="project" value="UniProtKB-KW"/>
</dbReference>
<dbReference type="Pfam" id="PF00005">
    <property type="entry name" value="ABC_tran"/>
    <property type="match status" value="2"/>
</dbReference>
<comment type="similarity">
    <text evidence="2">Belongs to the ABC transporter superfamily.</text>
</comment>
<keyword evidence="4" id="KW-1003">Cell membrane</keyword>
<dbReference type="RefSeq" id="WP_184996100.1">
    <property type="nucleotide sequence ID" value="NZ_BOMK01000025.1"/>
</dbReference>
<dbReference type="GO" id="GO:0015833">
    <property type="term" value="P:peptide transport"/>
    <property type="evidence" value="ECO:0007669"/>
    <property type="project" value="InterPro"/>
</dbReference>
<keyword evidence="5" id="KW-0547">Nucleotide-binding</keyword>
<evidence type="ECO:0000256" key="4">
    <source>
        <dbReference type="ARBA" id="ARBA00022475"/>
    </source>
</evidence>
<dbReference type="InterPro" id="IPR017871">
    <property type="entry name" value="ABC_transporter-like_CS"/>
</dbReference>
<dbReference type="InterPro" id="IPR050388">
    <property type="entry name" value="ABC_Ni/Peptide_Import"/>
</dbReference>
<comment type="subcellular location">
    <subcellularLocation>
        <location evidence="1">Cell membrane</location>
        <topology evidence="1">Peripheral membrane protein</topology>
    </subcellularLocation>
</comment>
<evidence type="ECO:0000256" key="5">
    <source>
        <dbReference type="ARBA" id="ARBA00022741"/>
    </source>
</evidence>
<evidence type="ECO:0000256" key="2">
    <source>
        <dbReference type="ARBA" id="ARBA00005417"/>
    </source>
</evidence>
<evidence type="ECO:0000256" key="8">
    <source>
        <dbReference type="SAM" id="MobiDB-lite"/>
    </source>
</evidence>
<dbReference type="SUPFAM" id="SSF52540">
    <property type="entry name" value="P-loop containing nucleoside triphosphate hydrolases"/>
    <property type="match status" value="2"/>
</dbReference>
<dbReference type="NCBIfam" id="NF008453">
    <property type="entry name" value="PRK11308.1"/>
    <property type="match status" value="2"/>
</dbReference>
<protein>
    <submittedName>
        <fullName evidence="10">Peptide/nickel transport system ATP-binding protein</fullName>
    </submittedName>
</protein>
<evidence type="ECO:0000256" key="6">
    <source>
        <dbReference type="ARBA" id="ARBA00022840"/>
    </source>
</evidence>
<dbReference type="CDD" id="cd03257">
    <property type="entry name" value="ABC_NikE_OppD_transporters"/>
    <property type="match status" value="2"/>
</dbReference>
<evidence type="ECO:0000259" key="9">
    <source>
        <dbReference type="PROSITE" id="PS50893"/>
    </source>
</evidence>
<dbReference type="Gene3D" id="3.40.50.300">
    <property type="entry name" value="P-loop containing nucleotide triphosphate hydrolases"/>
    <property type="match status" value="2"/>
</dbReference>
<keyword evidence="7" id="KW-0472">Membrane</keyword>
<dbReference type="InterPro" id="IPR003593">
    <property type="entry name" value="AAA+_ATPase"/>
</dbReference>
<dbReference type="PANTHER" id="PTHR43297:SF2">
    <property type="entry name" value="DIPEPTIDE TRANSPORT ATP-BINDING PROTEIN DPPD"/>
    <property type="match status" value="1"/>
</dbReference>
<feature type="region of interest" description="Disordered" evidence="8">
    <location>
        <begin position="254"/>
        <end position="277"/>
    </location>
</feature>
<dbReference type="InterPro" id="IPR013563">
    <property type="entry name" value="Oligopep_ABC_C"/>
</dbReference>
<evidence type="ECO:0000256" key="7">
    <source>
        <dbReference type="ARBA" id="ARBA00023136"/>
    </source>
</evidence>
<accession>A0A7W7I2C0</accession>
<dbReference type="SMART" id="SM00382">
    <property type="entry name" value="AAA"/>
    <property type="match status" value="2"/>
</dbReference>
<keyword evidence="6 10" id="KW-0067">ATP-binding</keyword>
<feature type="domain" description="ABC transporter" evidence="9">
    <location>
        <begin position="343"/>
        <end position="585"/>
    </location>
</feature>
<dbReference type="InterPro" id="IPR027417">
    <property type="entry name" value="P-loop_NTPase"/>
</dbReference>
<dbReference type="AlphaFoldDB" id="A0A7W7I2C0"/>
<dbReference type="GO" id="GO:0005886">
    <property type="term" value="C:plasma membrane"/>
    <property type="evidence" value="ECO:0007669"/>
    <property type="project" value="UniProtKB-SubCell"/>
</dbReference>
<dbReference type="InterPro" id="IPR003439">
    <property type="entry name" value="ABC_transporter-like_ATP-bd"/>
</dbReference>
<comment type="caution">
    <text evidence="10">The sequence shown here is derived from an EMBL/GenBank/DDBJ whole genome shotgun (WGS) entry which is preliminary data.</text>
</comment>
<reference evidence="10 11" key="1">
    <citation type="submission" date="2020-08" db="EMBL/GenBank/DDBJ databases">
        <title>Sequencing the genomes of 1000 actinobacteria strains.</title>
        <authorList>
            <person name="Klenk H.-P."/>
        </authorList>
    </citation>
    <scope>NUCLEOTIDE SEQUENCE [LARGE SCALE GENOMIC DNA]</scope>
    <source>
        <strain evidence="10 11">DSM 43149</strain>
    </source>
</reference>
<proteinExistence type="inferred from homology"/>
<evidence type="ECO:0000313" key="11">
    <source>
        <dbReference type="Proteomes" id="UP000578112"/>
    </source>
</evidence>